<dbReference type="STRING" id="1121279.SAMN02745887_00308"/>
<evidence type="ECO:0000313" key="1">
    <source>
        <dbReference type="EMBL" id="SFZ70774.1"/>
    </source>
</evidence>
<dbReference type="AlphaFoldDB" id="A0A1K2H4I6"/>
<gene>
    <name evidence="1" type="ORF">SAMN02745887_00308</name>
</gene>
<keyword evidence="2" id="KW-1185">Reference proteome</keyword>
<dbReference type="SUPFAM" id="SSF111069">
    <property type="entry name" value="Hypothetical protein yfbM"/>
    <property type="match status" value="1"/>
</dbReference>
<sequence length="160" mass="17578">MSMIGNFLAVPQEELSALFDTPENIGSTLYEKHSDNVVDLDKAWHAIHFVLTGEQYGGAPPLANAVFGEAPIGEEDVGYGPALGTQAESVKQIAEAICAIEENDFRKRIDIPALSEAEIYPSIWDEGPEAADYITDYFKELQSFYKDAAQNNMAVITFIN</sequence>
<dbReference type="OrthoDB" id="5354816at2"/>
<dbReference type="InterPro" id="IPR015068">
    <property type="entry name" value="DUF1877"/>
</dbReference>
<dbReference type="Gene3D" id="3.40.1760.10">
    <property type="entry name" value="YfbM-like super family"/>
    <property type="match status" value="1"/>
</dbReference>
<dbReference type="RefSeq" id="WP_084658044.1">
    <property type="nucleotide sequence ID" value="NZ_FPKR01000001.1"/>
</dbReference>
<accession>A0A1K2H4I6</accession>
<dbReference type="InterPro" id="IPR035944">
    <property type="entry name" value="YfbM-like_sf"/>
</dbReference>
<protein>
    <recommendedName>
        <fullName evidence="3">YfbM protein</fullName>
    </recommendedName>
</protein>
<evidence type="ECO:0000313" key="2">
    <source>
        <dbReference type="Proteomes" id="UP000186513"/>
    </source>
</evidence>
<reference evidence="1 2" key="1">
    <citation type="submission" date="2016-11" db="EMBL/GenBank/DDBJ databases">
        <authorList>
            <person name="Jaros S."/>
            <person name="Januszkiewicz K."/>
            <person name="Wedrychowicz H."/>
        </authorList>
    </citation>
    <scope>NUCLEOTIDE SEQUENCE [LARGE SCALE GENOMIC DNA]</scope>
    <source>
        <strain evidence="1 2">DSM 18899</strain>
    </source>
</reference>
<dbReference type="Proteomes" id="UP000186513">
    <property type="component" value="Unassembled WGS sequence"/>
</dbReference>
<proteinExistence type="predicted"/>
<dbReference type="EMBL" id="FPKR01000001">
    <property type="protein sequence ID" value="SFZ70774.1"/>
    <property type="molecule type" value="Genomic_DNA"/>
</dbReference>
<organism evidence="1 2">
    <name type="scientific">Chitinimonas taiwanensis DSM 18899</name>
    <dbReference type="NCBI Taxonomy" id="1121279"/>
    <lineage>
        <taxon>Bacteria</taxon>
        <taxon>Pseudomonadati</taxon>
        <taxon>Pseudomonadota</taxon>
        <taxon>Betaproteobacteria</taxon>
        <taxon>Neisseriales</taxon>
        <taxon>Chitinibacteraceae</taxon>
        <taxon>Chitinimonas</taxon>
    </lineage>
</organism>
<evidence type="ECO:0008006" key="3">
    <source>
        <dbReference type="Google" id="ProtNLM"/>
    </source>
</evidence>
<dbReference type="Pfam" id="PF08974">
    <property type="entry name" value="DUF1877"/>
    <property type="match status" value="1"/>
</dbReference>
<name>A0A1K2H4I6_9NEIS</name>